<evidence type="ECO:0000313" key="2">
    <source>
        <dbReference type="Proteomes" id="UP000198282"/>
    </source>
</evidence>
<proteinExistence type="predicted"/>
<dbReference type="InterPro" id="IPR011009">
    <property type="entry name" value="Kinase-like_dom_sf"/>
</dbReference>
<accession>A0A239L3M4</accession>
<organism evidence="1 2">
    <name type="scientific">Streptosporangium subroseum</name>
    <dbReference type="NCBI Taxonomy" id="106412"/>
    <lineage>
        <taxon>Bacteria</taxon>
        <taxon>Bacillati</taxon>
        <taxon>Actinomycetota</taxon>
        <taxon>Actinomycetes</taxon>
        <taxon>Streptosporangiales</taxon>
        <taxon>Streptosporangiaceae</taxon>
        <taxon>Streptosporangium</taxon>
    </lineage>
</organism>
<evidence type="ECO:0000313" key="1">
    <source>
        <dbReference type="EMBL" id="SNT25051.1"/>
    </source>
</evidence>
<sequence length="348" mass="36967">MTAPTAQVQTDMTAPATPVQTDMTAPATQVQTGMTTAAQVQTDMTAPATEVQMDMTAAAQVQVDRFGTGLLQTTISAVEGGGFVWTRYPGPLAPAPFSAANPEPDARLAAIGTAGGARLVPGLPRGEARIYHVAGEQSVAGHLLREGLHPDLEPALRGMGCALAALHALTPSYDRPPSTSRGLVRIDDWLKGRALQVRAAQAGAVLRERLGPARWSTLRAWSARAVEDGDVVLAHGAPGLGSLVLDPSSGVAELLIGEDLCATPWYADLGWVIGEIVELTWQLGGEPRLWQRLTDALVDGYGRDLGAEWNHMAAVRIALHLHDYTAYVGWNPSEVERYASFLGFLIDL</sequence>
<dbReference type="SUPFAM" id="SSF56112">
    <property type="entry name" value="Protein kinase-like (PK-like)"/>
    <property type="match status" value="1"/>
</dbReference>
<keyword evidence="2" id="KW-1185">Reference proteome</keyword>
<protein>
    <submittedName>
        <fullName evidence="1">Phosphopantothenoylcysteine decarboxylase / phosphopantothenate--cysteine ligase</fullName>
    </submittedName>
</protein>
<gene>
    <name evidence="1" type="ORF">SAMN05216276_103078</name>
</gene>
<keyword evidence="1" id="KW-0436">Ligase</keyword>
<dbReference type="Proteomes" id="UP000198282">
    <property type="component" value="Unassembled WGS sequence"/>
</dbReference>
<dbReference type="EMBL" id="FZOD01000030">
    <property type="protein sequence ID" value="SNT25051.1"/>
    <property type="molecule type" value="Genomic_DNA"/>
</dbReference>
<name>A0A239L3M4_9ACTN</name>
<dbReference type="AlphaFoldDB" id="A0A239L3M4"/>
<reference evidence="1 2" key="1">
    <citation type="submission" date="2017-06" db="EMBL/GenBank/DDBJ databases">
        <authorList>
            <person name="Kim H.J."/>
            <person name="Triplett B.A."/>
        </authorList>
    </citation>
    <scope>NUCLEOTIDE SEQUENCE [LARGE SCALE GENOMIC DNA]</scope>
    <source>
        <strain evidence="1 2">CGMCC 4.2132</strain>
    </source>
</reference>
<dbReference type="GO" id="GO:0016874">
    <property type="term" value="F:ligase activity"/>
    <property type="evidence" value="ECO:0007669"/>
    <property type="project" value="UniProtKB-KW"/>
</dbReference>